<evidence type="ECO:0000313" key="2">
    <source>
        <dbReference type="Proteomes" id="UP000233727"/>
    </source>
</evidence>
<organism evidence="1 2">
    <name type="scientific">Bifidobacterium thermophilum</name>
    <dbReference type="NCBI Taxonomy" id="33905"/>
    <lineage>
        <taxon>Bacteria</taxon>
        <taxon>Bacillati</taxon>
        <taxon>Actinomycetota</taxon>
        <taxon>Actinomycetes</taxon>
        <taxon>Bifidobacteriales</taxon>
        <taxon>Bifidobacteriaceae</taxon>
        <taxon>Bifidobacterium</taxon>
    </lineage>
</organism>
<accession>A0A2N3QK33</accession>
<evidence type="ECO:0000313" key="1">
    <source>
        <dbReference type="EMBL" id="PKU91831.1"/>
    </source>
</evidence>
<protein>
    <submittedName>
        <fullName evidence="1">Uncharacterized protein</fullName>
    </submittedName>
</protein>
<dbReference type="AlphaFoldDB" id="A0A2N3QK33"/>
<proteinExistence type="predicted"/>
<dbReference type="EMBL" id="PCGY01000013">
    <property type="protein sequence ID" value="PKU91831.1"/>
    <property type="molecule type" value="Genomic_DNA"/>
</dbReference>
<name>A0A2N3QK33_9BIFI</name>
<comment type="caution">
    <text evidence="1">The sequence shown here is derived from an EMBL/GenBank/DDBJ whole genome shotgun (WGS) entry which is preliminary data.</text>
</comment>
<reference evidence="1 2" key="1">
    <citation type="submission" date="2017-10" db="EMBL/GenBank/DDBJ databases">
        <title>Bifidobacterium genomics.</title>
        <authorList>
            <person name="Lugli G.A."/>
            <person name="Milani C."/>
            <person name="Mancabelli L."/>
        </authorList>
    </citation>
    <scope>NUCLEOTIDE SEQUENCE [LARGE SCALE GENOMIC DNA]</scope>
    <source>
        <strain evidence="1 2">1542B</strain>
    </source>
</reference>
<dbReference type="Proteomes" id="UP000233727">
    <property type="component" value="Unassembled WGS sequence"/>
</dbReference>
<sequence length="60" mass="6774">MVQGKMVQGRSSRERWCMERGALSGGTDTDAGLYTGVCDFVYNGWFDRQRGGHRIRSRSS</sequence>
<gene>
    <name evidence="1" type="ORF">CQR47_1168</name>
</gene>